<feature type="chain" id="PRO_5028870846" description="Secreted protein" evidence="1">
    <location>
        <begin position="28"/>
        <end position="148"/>
    </location>
</feature>
<evidence type="ECO:0000313" key="3">
    <source>
        <dbReference type="Proteomes" id="UP000482960"/>
    </source>
</evidence>
<name>A0A6V8KU47_9ACTN</name>
<comment type="caution">
    <text evidence="2">The sequence shown here is derived from an EMBL/GenBank/DDBJ whole genome shotgun (WGS) entry which is preliminary data.</text>
</comment>
<feature type="signal peptide" evidence="1">
    <location>
        <begin position="1"/>
        <end position="27"/>
    </location>
</feature>
<gene>
    <name evidence="2" type="ORF">Prum_009960</name>
</gene>
<keyword evidence="3" id="KW-1185">Reference proteome</keyword>
<dbReference type="EMBL" id="BLPG01000001">
    <property type="protein sequence ID" value="GFJ87354.1"/>
    <property type="molecule type" value="Genomic_DNA"/>
</dbReference>
<reference evidence="2 3" key="1">
    <citation type="submission" date="2020-03" db="EMBL/GenBank/DDBJ databases">
        <title>Whole genome shotgun sequence of Phytohabitans rumicis NBRC 108638.</title>
        <authorList>
            <person name="Komaki H."/>
            <person name="Tamura T."/>
        </authorList>
    </citation>
    <scope>NUCLEOTIDE SEQUENCE [LARGE SCALE GENOMIC DNA]</scope>
    <source>
        <strain evidence="2 3">NBRC 108638</strain>
    </source>
</reference>
<dbReference type="AlphaFoldDB" id="A0A6V8KU47"/>
<reference evidence="2 3" key="2">
    <citation type="submission" date="2020-03" db="EMBL/GenBank/DDBJ databases">
        <authorList>
            <person name="Ichikawa N."/>
            <person name="Kimura A."/>
            <person name="Kitahashi Y."/>
            <person name="Uohara A."/>
        </authorList>
    </citation>
    <scope>NUCLEOTIDE SEQUENCE [LARGE SCALE GENOMIC DNA]</scope>
    <source>
        <strain evidence="2 3">NBRC 108638</strain>
    </source>
</reference>
<keyword evidence="1" id="KW-0732">Signal</keyword>
<evidence type="ECO:0000313" key="2">
    <source>
        <dbReference type="EMBL" id="GFJ87354.1"/>
    </source>
</evidence>
<accession>A0A6V8KU47</accession>
<evidence type="ECO:0000256" key="1">
    <source>
        <dbReference type="SAM" id="SignalP"/>
    </source>
</evidence>
<protein>
    <recommendedName>
        <fullName evidence="4">Secreted protein</fullName>
    </recommendedName>
</protein>
<sequence>MAQRINLPKVVGVTALLLAAAVFGARAWPADGTKDAPCVTVYHAQSKGDDPVADLCVTVEASGTRVDRVTITLTAQRSACDDAVGLHVSASSPSGEISDSRKVDCVGDRARAAFDIGQQLDSGVEVCGSLPDDAPYHRFRPARTCVRL</sequence>
<dbReference type="Proteomes" id="UP000482960">
    <property type="component" value="Unassembled WGS sequence"/>
</dbReference>
<proteinExistence type="predicted"/>
<organism evidence="2 3">
    <name type="scientific">Phytohabitans rumicis</name>
    <dbReference type="NCBI Taxonomy" id="1076125"/>
    <lineage>
        <taxon>Bacteria</taxon>
        <taxon>Bacillati</taxon>
        <taxon>Actinomycetota</taxon>
        <taxon>Actinomycetes</taxon>
        <taxon>Micromonosporales</taxon>
        <taxon>Micromonosporaceae</taxon>
    </lineage>
</organism>
<evidence type="ECO:0008006" key="4">
    <source>
        <dbReference type="Google" id="ProtNLM"/>
    </source>
</evidence>
<dbReference type="RefSeq" id="WP_173074279.1">
    <property type="nucleotide sequence ID" value="NZ_BAABJB010000076.1"/>
</dbReference>